<dbReference type="EMBL" id="FNTX01000002">
    <property type="protein sequence ID" value="SEE91110.1"/>
    <property type="molecule type" value="Genomic_DNA"/>
</dbReference>
<protein>
    <submittedName>
        <fullName evidence="2">Helicase/secretion neighborhood TadE-like protein</fullName>
    </submittedName>
</protein>
<dbReference type="GO" id="GO:0004386">
    <property type="term" value="F:helicase activity"/>
    <property type="evidence" value="ECO:0007669"/>
    <property type="project" value="UniProtKB-KW"/>
</dbReference>
<evidence type="ECO:0000313" key="3">
    <source>
        <dbReference type="Proteomes" id="UP000199220"/>
    </source>
</evidence>
<gene>
    <name evidence="2" type="ORF">SAMN04488554_3533</name>
</gene>
<dbReference type="InterPro" id="IPR021202">
    <property type="entry name" value="Rv3654c-like"/>
</dbReference>
<reference evidence="3" key="1">
    <citation type="submission" date="2016-10" db="EMBL/GenBank/DDBJ databases">
        <authorList>
            <person name="Varghese N."/>
            <person name="Submissions S."/>
        </authorList>
    </citation>
    <scope>NUCLEOTIDE SEQUENCE [LARGE SCALE GENOMIC DNA]</scope>
    <source>
        <strain evidence="3">DSM 21368</strain>
    </source>
</reference>
<keyword evidence="2" id="KW-0067">ATP-binding</keyword>
<sequence length="105" mass="10110">MLGVVAVALVGIVLLSALAQATAARGLAQGAADLAALAAAGEAVRGAADPCATATAVAERNGATVVSCAVGDGPMVQVRVRVPVQPLPGWTRDATAEARAGPVGL</sequence>
<feature type="chain" id="PRO_5039691296" evidence="1">
    <location>
        <begin position="20"/>
        <end position="105"/>
    </location>
</feature>
<keyword evidence="3" id="KW-1185">Reference proteome</keyword>
<dbReference type="NCBIfam" id="TIGR03816">
    <property type="entry name" value="tadE_like_DECH"/>
    <property type="match status" value="1"/>
</dbReference>
<name>A0A1H5MPP3_9MICO</name>
<evidence type="ECO:0000313" key="2">
    <source>
        <dbReference type="EMBL" id="SEE91110.1"/>
    </source>
</evidence>
<keyword evidence="2" id="KW-0378">Hydrolase</keyword>
<keyword evidence="2" id="KW-0547">Nucleotide-binding</keyword>
<feature type="signal peptide" evidence="1">
    <location>
        <begin position="1"/>
        <end position="19"/>
    </location>
</feature>
<dbReference type="STRING" id="648782.SAMN04488554_3533"/>
<keyword evidence="2" id="KW-0347">Helicase</keyword>
<accession>A0A1H5MPP3</accession>
<proteinExistence type="predicted"/>
<keyword evidence="1" id="KW-0732">Signal</keyword>
<evidence type="ECO:0000256" key="1">
    <source>
        <dbReference type="SAM" id="SignalP"/>
    </source>
</evidence>
<organism evidence="2 3">
    <name type="scientific">Ruania alba</name>
    <dbReference type="NCBI Taxonomy" id="648782"/>
    <lineage>
        <taxon>Bacteria</taxon>
        <taxon>Bacillati</taxon>
        <taxon>Actinomycetota</taxon>
        <taxon>Actinomycetes</taxon>
        <taxon>Micrococcales</taxon>
        <taxon>Ruaniaceae</taxon>
        <taxon>Ruania</taxon>
    </lineage>
</organism>
<dbReference type="AlphaFoldDB" id="A0A1H5MPP3"/>
<dbReference type="Proteomes" id="UP000199220">
    <property type="component" value="Unassembled WGS sequence"/>
</dbReference>